<dbReference type="EC" id="3.1.3.18" evidence="1"/>
<dbReference type="Gene3D" id="1.10.150.240">
    <property type="entry name" value="Putative phosphatase, domain 2"/>
    <property type="match status" value="1"/>
</dbReference>
<gene>
    <name evidence="1" type="ORF">GGR16_002685</name>
</gene>
<dbReference type="Gene3D" id="3.40.50.1000">
    <property type="entry name" value="HAD superfamily/HAD-like"/>
    <property type="match status" value="1"/>
</dbReference>
<dbReference type="SFLD" id="SFLDG01129">
    <property type="entry name" value="C1.5:_HAD__Beta-PGM__Phosphata"/>
    <property type="match status" value="1"/>
</dbReference>
<accession>A0A840BVX8</accession>
<dbReference type="RefSeq" id="WP_183316938.1">
    <property type="nucleotide sequence ID" value="NZ_JACIEN010000003.1"/>
</dbReference>
<dbReference type="PANTHER" id="PTHR43434:SF24">
    <property type="entry name" value="HYDROLASE-RELATED"/>
    <property type="match status" value="1"/>
</dbReference>
<dbReference type="InterPro" id="IPR006439">
    <property type="entry name" value="HAD-SF_hydro_IA"/>
</dbReference>
<dbReference type="SFLD" id="SFLDG01135">
    <property type="entry name" value="C1.5.6:_HAD__Beta-PGM__Phospha"/>
    <property type="match status" value="1"/>
</dbReference>
<keyword evidence="1" id="KW-0378">Hydrolase</keyword>
<dbReference type="InterPro" id="IPR050155">
    <property type="entry name" value="HAD-like_hydrolase_sf"/>
</dbReference>
<dbReference type="GO" id="GO:0008967">
    <property type="term" value="F:phosphoglycolate phosphatase activity"/>
    <property type="evidence" value="ECO:0007669"/>
    <property type="project" value="UniProtKB-EC"/>
</dbReference>
<comment type="caution">
    <text evidence="1">The sequence shown here is derived from an EMBL/GenBank/DDBJ whole genome shotgun (WGS) entry which is preliminary data.</text>
</comment>
<dbReference type="InterPro" id="IPR036412">
    <property type="entry name" value="HAD-like_sf"/>
</dbReference>
<reference evidence="1 2" key="1">
    <citation type="submission" date="2020-08" db="EMBL/GenBank/DDBJ databases">
        <title>Genomic Encyclopedia of Type Strains, Phase IV (KMG-IV): sequencing the most valuable type-strain genomes for metagenomic binning, comparative biology and taxonomic classification.</title>
        <authorList>
            <person name="Goeker M."/>
        </authorList>
    </citation>
    <scope>NUCLEOTIDE SEQUENCE [LARGE SCALE GENOMIC DNA]</scope>
    <source>
        <strain evidence="1 2">DSM 103737</strain>
    </source>
</reference>
<dbReference type="SFLD" id="SFLDS00003">
    <property type="entry name" value="Haloacid_Dehalogenase"/>
    <property type="match status" value="1"/>
</dbReference>
<dbReference type="Proteomes" id="UP000577362">
    <property type="component" value="Unassembled WGS sequence"/>
</dbReference>
<sequence length="226" mass="23663">MRFLVFDIDGTLVDSQNLLVAAQEATFAAHGLPAPSREQVLSAVGLSLAETFRALAGPDGPHAALEATYRVAFPRLLAEPALASPLFAGADALVRDLAGRQDHLLGIATGKSQRGVRRLFDAHGWHRLFASVQTADDAPSKPHPAMLEQAMGEVGALPGETVMIGDSTYDMQMARAAGCRAVGVGWGYCRVDALREAGAQVIVESIEELAAVLAHSDSARALGAAV</sequence>
<dbReference type="AlphaFoldDB" id="A0A840BVX8"/>
<keyword evidence="2" id="KW-1185">Reference proteome</keyword>
<dbReference type="EMBL" id="JACIEN010000003">
    <property type="protein sequence ID" value="MBB4017651.1"/>
    <property type="molecule type" value="Genomic_DNA"/>
</dbReference>
<name>A0A840BVX8_9HYPH</name>
<protein>
    <submittedName>
        <fullName evidence="1">Phosphoglycolate phosphatase</fullName>
        <ecNumber evidence="1">3.1.3.18</ecNumber>
    </submittedName>
</protein>
<dbReference type="NCBIfam" id="TIGR01549">
    <property type="entry name" value="HAD-SF-IA-v1"/>
    <property type="match status" value="1"/>
</dbReference>
<dbReference type="GO" id="GO:0006281">
    <property type="term" value="P:DNA repair"/>
    <property type="evidence" value="ECO:0007669"/>
    <property type="project" value="TreeGrafter"/>
</dbReference>
<dbReference type="InterPro" id="IPR023198">
    <property type="entry name" value="PGP-like_dom2"/>
</dbReference>
<dbReference type="PANTHER" id="PTHR43434">
    <property type="entry name" value="PHOSPHOGLYCOLATE PHOSPHATASE"/>
    <property type="match status" value="1"/>
</dbReference>
<dbReference type="InterPro" id="IPR023214">
    <property type="entry name" value="HAD_sf"/>
</dbReference>
<organism evidence="1 2">
    <name type="scientific">Chelatococcus caeni</name>
    <dbReference type="NCBI Taxonomy" id="1348468"/>
    <lineage>
        <taxon>Bacteria</taxon>
        <taxon>Pseudomonadati</taxon>
        <taxon>Pseudomonadota</taxon>
        <taxon>Alphaproteobacteria</taxon>
        <taxon>Hyphomicrobiales</taxon>
        <taxon>Chelatococcaceae</taxon>
        <taxon>Chelatococcus</taxon>
    </lineage>
</organism>
<dbReference type="InterPro" id="IPR041492">
    <property type="entry name" value="HAD_2"/>
</dbReference>
<dbReference type="SUPFAM" id="SSF56784">
    <property type="entry name" value="HAD-like"/>
    <property type="match status" value="1"/>
</dbReference>
<dbReference type="GO" id="GO:0005829">
    <property type="term" value="C:cytosol"/>
    <property type="evidence" value="ECO:0007669"/>
    <property type="project" value="TreeGrafter"/>
</dbReference>
<evidence type="ECO:0000313" key="2">
    <source>
        <dbReference type="Proteomes" id="UP000577362"/>
    </source>
</evidence>
<dbReference type="Pfam" id="PF13419">
    <property type="entry name" value="HAD_2"/>
    <property type="match status" value="1"/>
</dbReference>
<dbReference type="NCBIfam" id="TIGR01509">
    <property type="entry name" value="HAD-SF-IA-v3"/>
    <property type="match status" value="1"/>
</dbReference>
<evidence type="ECO:0000313" key="1">
    <source>
        <dbReference type="EMBL" id="MBB4017651.1"/>
    </source>
</evidence>
<proteinExistence type="predicted"/>